<comment type="caution">
    <text evidence="1">The sequence shown here is derived from an EMBL/GenBank/DDBJ whole genome shotgun (WGS) entry which is preliminary data.</text>
</comment>
<name>A0AAD7G3T4_MYCRO</name>
<proteinExistence type="predicted"/>
<keyword evidence="2" id="KW-1185">Reference proteome</keyword>
<reference evidence="1" key="1">
    <citation type="submission" date="2023-03" db="EMBL/GenBank/DDBJ databases">
        <title>Massive genome expansion in bonnet fungi (Mycena s.s.) driven by repeated elements and novel gene families across ecological guilds.</title>
        <authorList>
            <consortium name="Lawrence Berkeley National Laboratory"/>
            <person name="Harder C.B."/>
            <person name="Miyauchi S."/>
            <person name="Viragh M."/>
            <person name="Kuo A."/>
            <person name="Thoen E."/>
            <person name="Andreopoulos B."/>
            <person name="Lu D."/>
            <person name="Skrede I."/>
            <person name="Drula E."/>
            <person name="Henrissat B."/>
            <person name="Morin E."/>
            <person name="Kohler A."/>
            <person name="Barry K."/>
            <person name="LaButti K."/>
            <person name="Morin E."/>
            <person name="Salamov A."/>
            <person name="Lipzen A."/>
            <person name="Mereny Z."/>
            <person name="Hegedus B."/>
            <person name="Baldrian P."/>
            <person name="Stursova M."/>
            <person name="Weitz H."/>
            <person name="Taylor A."/>
            <person name="Grigoriev I.V."/>
            <person name="Nagy L.G."/>
            <person name="Martin F."/>
            <person name="Kauserud H."/>
        </authorList>
    </citation>
    <scope>NUCLEOTIDE SEQUENCE</scope>
    <source>
        <strain evidence="1">CBHHK067</strain>
    </source>
</reference>
<accession>A0AAD7G3T4</accession>
<protein>
    <submittedName>
        <fullName evidence="1">Uncharacterized protein</fullName>
    </submittedName>
</protein>
<evidence type="ECO:0000313" key="2">
    <source>
        <dbReference type="Proteomes" id="UP001221757"/>
    </source>
</evidence>
<dbReference type="AlphaFoldDB" id="A0AAD7G3T4"/>
<dbReference type="EMBL" id="JARKIE010000349">
    <property type="protein sequence ID" value="KAJ7652289.1"/>
    <property type="molecule type" value="Genomic_DNA"/>
</dbReference>
<evidence type="ECO:0000313" key="1">
    <source>
        <dbReference type="EMBL" id="KAJ7652289.1"/>
    </source>
</evidence>
<sequence>MTEISQLRLALEPRFIFFDSASVQFRSVSSEGTIGTGLCALADSWTTGCLFSPILHFPSATTPCIKYIAMQYSYLCKTDISELKVGDLVRVQVFLYRRDGYEHQTPVKISSNGTRCWTMRAETTVVLSLLETQEISGCCMA</sequence>
<organism evidence="1 2">
    <name type="scientific">Mycena rosella</name>
    <name type="common">Pink bonnet</name>
    <name type="synonym">Agaricus rosellus</name>
    <dbReference type="NCBI Taxonomy" id="1033263"/>
    <lineage>
        <taxon>Eukaryota</taxon>
        <taxon>Fungi</taxon>
        <taxon>Dikarya</taxon>
        <taxon>Basidiomycota</taxon>
        <taxon>Agaricomycotina</taxon>
        <taxon>Agaricomycetes</taxon>
        <taxon>Agaricomycetidae</taxon>
        <taxon>Agaricales</taxon>
        <taxon>Marasmiineae</taxon>
        <taxon>Mycenaceae</taxon>
        <taxon>Mycena</taxon>
    </lineage>
</organism>
<gene>
    <name evidence="1" type="ORF">B0H17DRAFT_1147409</name>
</gene>
<dbReference type="Proteomes" id="UP001221757">
    <property type="component" value="Unassembled WGS sequence"/>
</dbReference>